<evidence type="ECO:0000259" key="1">
    <source>
        <dbReference type="Pfam" id="PF04289"/>
    </source>
</evidence>
<dbReference type="InterPro" id="IPR012349">
    <property type="entry name" value="Split_barrel_FMN-bd"/>
</dbReference>
<dbReference type="InterPro" id="IPR007386">
    <property type="entry name" value="DUF447_N"/>
</dbReference>
<dbReference type="Gene3D" id="2.30.110.10">
    <property type="entry name" value="Electron Transport, Fmn-binding Protein, Chain A"/>
    <property type="match status" value="1"/>
</dbReference>
<feature type="domain" description="DUF447" evidence="2">
    <location>
        <begin position="124"/>
        <end position="175"/>
    </location>
</feature>
<evidence type="ECO:0000313" key="3">
    <source>
        <dbReference type="EMBL" id="MCQ8105247.1"/>
    </source>
</evidence>
<dbReference type="Pfam" id="PF20766">
    <property type="entry name" value="DUF447_C"/>
    <property type="match status" value="1"/>
</dbReference>
<dbReference type="InterPro" id="IPR049288">
    <property type="entry name" value="DUF447_C"/>
</dbReference>
<dbReference type="EMBL" id="JANIBJ010000026">
    <property type="protein sequence ID" value="MCQ8105247.1"/>
    <property type="molecule type" value="Genomic_DNA"/>
</dbReference>
<organism evidence="3 4">
    <name type="scientific">Methylomonas subterranea</name>
    <dbReference type="NCBI Taxonomy" id="2952225"/>
    <lineage>
        <taxon>Bacteria</taxon>
        <taxon>Pseudomonadati</taxon>
        <taxon>Pseudomonadota</taxon>
        <taxon>Gammaproteobacteria</taxon>
        <taxon>Methylococcales</taxon>
        <taxon>Methylococcaceae</taxon>
        <taxon>Methylomonas</taxon>
    </lineage>
</organism>
<gene>
    <name evidence="3" type="ORF">NP590_14120</name>
</gene>
<evidence type="ECO:0000313" key="4">
    <source>
        <dbReference type="Proteomes" id="UP001524499"/>
    </source>
</evidence>
<evidence type="ECO:0000259" key="2">
    <source>
        <dbReference type="Pfam" id="PF20766"/>
    </source>
</evidence>
<keyword evidence="4" id="KW-1185">Reference proteome</keyword>
<name>A0ABT1TIF3_9GAMM</name>
<protein>
    <submittedName>
        <fullName evidence="3">DUF447 family protein</fullName>
    </submittedName>
</protein>
<feature type="domain" description="DUF447" evidence="1">
    <location>
        <begin position="4"/>
        <end position="117"/>
    </location>
</feature>
<sequence>MIQETIVTSISASGSVHIAPMGVHIENDSFVILPFKPSRTLDNILETGHAVLSHCDDVRIFAGCLTGRRDWPLRACEHIEGFYLTNALAHVELGLLRREDDPVRPRLVCKAVHSAMHRPFQGFNRAQFAVLEAAILFSRLDRLPWEKIQGELDYLAIALEKCAGERELEAWSWLLNAIEEHKQARVAP</sequence>
<dbReference type="Gene3D" id="1.20.58.290">
    <property type="entry name" value="Hypothetical membrane protein ta0354_69_121"/>
    <property type="match status" value="1"/>
</dbReference>
<dbReference type="Pfam" id="PF04289">
    <property type="entry name" value="DUF447_N"/>
    <property type="match status" value="1"/>
</dbReference>
<dbReference type="Proteomes" id="UP001524499">
    <property type="component" value="Unassembled WGS sequence"/>
</dbReference>
<dbReference type="RefSeq" id="WP_256603170.1">
    <property type="nucleotide sequence ID" value="NZ_JANIBJ010000026.1"/>
</dbReference>
<reference evidence="3 4" key="1">
    <citation type="submission" date="2022-07" db="EMBL/GenBank/DDBJ databases">
        <title>Methylomonas rivi sp. nov., Methylomonas rosea sp. nov., Methylomonas aureus sp. nov. and Methylomonas subterranea sp. nov., four novel methanotrophs isolated from a freshwater creek and the deep terrestrial subsurface.</title>
        <authorList>
            <person name="Abin C."/>
            <person name="Sankaranarayanan K."/>
            <person name="Garner C."/>
            <person name="Sindelar R."/>
            <person name="Kotary K."/>
            <person name="Garner R."/>
            <person name="Barclay S."/>
            <person name="Lawson P."/>
            <person name="Krumholz L."/>
        </authorList>
    </citation>
    <scope>NUCLEOTIDE SEQUENCE [LARGE SCALE GENOMIC DNA]</scope>
    <source>
        <strain evidence="3 4">SURF-2</strain>
    </source>
</reference>
<proteinExistence type="predicted"/>
<dbReference type="SUPFAM" id="SSF50475">
    <property type="entry name" value="FMN-binding split barrel"/>
    <property type="match status" value="1"/>
</dbReference>
<comment type="caution">
    <text evidence="3">The sequence shown here is derived from an EMBL/GenBank/DDBJ whole genome shotgun (WGS) entry which is preliminary data.</text>
</comment>
<accession>A0ABT1TIF3</accession>